<keyword evidence="1" id="KW-0695">RNA-directed DNA polymerase</keyword>
<dbReference type="Proteomes" id="UP000325315">
    <property type="component" value="Unassembled WGS sequence"/>
</dbReference>
<sequence length="116" mass="13195">MDFCEDWISLIIRCVTSVSYIVVINEAYGDEFRPTRGLRQGDPLNPYLCLICAEGFSQLLDMAKRERKFFGAKVGRSGISMTHLLFADDSVLFEEASIEDANIMKNVINEYETVSR</sequence>
<name>A0A5B6VPM8_9ROSI</name>
<organism evidence="1 2">
    <name type="scientific">Gossypium australe</name>
    <dbReference type="NCBI Taxonomy" id="47621"/>
    <lineage>
        <taxon>Eukaryota</taxon>
        <taxon>Viridiplantae</taxon>
        <taxon>Streptophyta</taxon>
        <taxon>Embryophyta</taxon>
        <taxon>Tracheophyta</taxon>
        <taxon>Spermatophyta</taxon>
        <taxon>Magnoliopsida</taxon>
        <taxon>eudicotyledons</taxon>
        <taxon>Gunneridae</taxon>
        <taxon>Pentapetalae</taxon>
        <taxon>rosids</taxon>
        <taxon>malvids</taxon>
        <taxon>Malvales</taxon>
        <taxon>Malvaceae</taxon>
        <taxon>Malvoideae</taxon>
        <taxon>Gossypium</taxon>
    </lineage>
</organism>
<dbReference type="AlphaFoldDB" id="A0A5B6VPM8"/>
<keyword evidence="1" id="KW-0808">Transferase</keyword>
<keyword evidence="2" id="KW-1185">Reference proteome</keyword>
<evidence type="ECO:0000313" key="1">
    <source>
        <dbReference type="EMBL" id="KAA3471043.1"/>
    </source>
</evidence>
<reference evidence="2" key="1">
    <citation type="journal article" date="2019" name="Plant Biotechnol. J.">
        <title>Genome sequencing of the Australian wild diploid species Gossypium australe highlights disease resistance and delayed gland morphogenesis.</title>
        <authorList>
            <person name="Cai Y."/>
            <person name="Cai X."/>
            <person name="Wang Q."/>
            <person name="Wang P."/>
            <person name="Zhang Y."/>
            <person name="Cai C."/>
            <person name="Xu Y."/>
            <person name="Wang K."/>
            <person name="Zhou Z."/>
            <person name="Wang C."/>
            <person name="Geng S."/>
            <person name="Li B."/>
            <person name="Dong Q."/>
            <person name="Hou Y."/>
            <person name="Wang H."/>
            <person name="Ai P."/>
            <person name="Liu Z."/>
            <person name="Yi F."/>
            <person name="Sun M."/>
            <person name="An G."/>
            <person name="Cheng J."/>
            <person name="Zhang Y."/>
            <person name="Shi Q."/>
            <person name="Xie Y."/>
            <person name="Shi X."/>
            <person name="Chang Y."/>
            <person name="Huang F."/>
            <person name="Chen Y."/>
            <person name="Hong S."/>
            <person name="Mi L."/>
            <person name="Sun Q."/>
            <person name="Zhang L."/>
            <person name="Zhou B."/>
            <person name="Peng R."/>
            <person name="Zhang X."/>
            <person name="Liu F."/>
        </authorList>
    </citation>
    <scope>NUCLEOTIDE SEQUENCE [LARGE SCALE GENOMIC DNA]</scope>
    <source>
        <strain evidence="2">cv. PA1801</strain>
    </source>
</reference>
<dbReference type="EMBL" id="SMMG02000006">
    <property type="protein sequence ID" value="KAA3471043.1"/>
    <property type="molecule type" value="Genomic_DNA"/>
</dbReference>
<proteinExistence type="predicted"/>
<dbReference type="GO" id="GO:0003964">
    <property type="term" value="F:RNA-directed DNA polymerase activity"/>
    <property type="evidence" value="ECO:0007669"/>
    <property type="project" value="UniProtKB-KW"/>
</dbReference>
<dbReference type="OrthoDB" id="1430937at2759"/>
<keyword evidence="1" id="KW-0548">Nucleotidyltransferase</keyword>
<comment type="caution">
    <text evidence="1">The sequence shown here is derived from an EMBL/GenBank/DDBJ whole genome shotgun (WGS) entry which is preliminary data.</text>
</comment>
<evidence type="ECO:0000313" key="2">
    <source>
        <dbReference type="Proteomes" id="UP000325315"/>
    </source>
</evidence>
<accession>A0A5B6VPM8</accession>
<gene>
    <name evidence="1" type="ORF">EPI10_016700</name>
</gene>
<protein>
    <submittedName>
        <fullName evidence="1">Reverse transcriptase</fullName>
    </submittedName>
</protein>